<reference evidence="1" key="1">
    <citation type="submission" date="2014-11" db="EMBL/GenBank/DDBJ databases">
        <authorList>
            <person name="Amaro Gonzalez C."/>
        </authorList>
    </citation>
    <scope>NUCLEOTIDE SEQUENCE</scope>
</reference>
<sequence length="21" mass="2499">MLLPRVCNRDCGYFSFSRCQC</sequence>
<evidence type="ECO:0000313" key="1">
    <source>
        <dbReference type="EMBL" id="JAH39480.1"/>
    </source>
</evidence>
<reference evidence="1" key="2">
    <citation type="journal article" date="2015" name="Fish Shellfish Immunol.">
        <title>Early steps in the European eel (Anguilla anguilla)-Vibrio vulnificus interaction in the gills: Role of the RtxA13 toxin.</title>
        <authorList>
            <person name="Callol A."/>
            <person name="Pajuelo D."/>
            <person name="Ebbesson L."/>
            <person name="Teles M."/>
            <person name="MacKenzie S."/>
            <person name="Amaro C."/>
        </authorList>
    </citation>
    <scope>NUCLEOTIDE SEQUENCE</scope>
</reference>
<protein>
    <submittedName>
        <fullName evidence="1">Uncharacterized protein</fullName>
    </submittedName>
</protein>
<accession>A0A0E9SFM5</accession>
<proteinExistence type="predicted"/>
<organism evidence="1">
    <name type="scientific">Anguilla anguilla</name>
    <name type="common">European freshwater eel</name>
    <name type="synonym">Muraena anguilla</name>
    <dbReference type="NCBI Taxonomy" id="7936"/>
    <lineage>
        <taxon>Eukaryota</taxon>
        <taxon>Metazoa</taxon>
        <taxon>Chordata</taxon>
        <taxon>Craniata</taxon>
        <taxon>Vertebrata</taxon>
        <taxon>Euteleostomi</taxon>
        <taxon>Actinopterygii</taxon>
        <taxon>Neopterygii</taxon>
        <taxon>Teleostei</taxon>
        <taxon>Anguilliformes</taxon>
        <taxon>Anguillidae</taxon>
        <taxon>Anguilla</taxon>
    </lineage>
</organism>
<dbReference type="EMBL" id="GBXM01069097">
    <property type="protein sequence ID" value="JAH39480.1"/>
    <property type="molecule type" value="Transcribed_RNA"/>
</dbReference>
<dbReference type="AlphaFoldDB" id="A0A0E9SFM5"/>
<name>A0A0E9SFM5_ANGAN</name>